<dbReference type="PROSITE" id="PS00154">
    <property type="entry name" value="ATPASE_E1_E2"/>
    <property type="match status" value="1"/>
</dbReference>
<feature type="compositionally biased region" description="Basic and acidic residues" evidence="9">
    <location>
        <begin position="50"/>
        <end position="64"/>
    </location>
</feature>
<evidence type="ECO:0000256" key="3">
    <source>
        <dbReference type="ARBA" id="ARBA00022692"/>
    </source>
</evidence>
<dbReference type="InterPro" id="IPR001757">
    <property type="entry name" value="P_typ_ATPase"/>
</dbReference>
<feature type="domain" description="Cation-transporting P-type ATPase N-terminal" evidence="11">
    <location>
        <begin position="143"/>
        <end position="216"/>
    </location>
</feature>
<comment type="subcellular location">
    <subcellularLocation>
        <location evidence="1">Cell membrane</location>
        <topology evidence="1">Multi-pass membrane protein</topology>
    </subcellularLocation>
</comment>
<evidence type="ECO:0000256" key="8">
    <source>
        <dbReference type="ARBA" id="ARBA00023136"/>
    </source>
</evidence>
<feature type="transmembrane region" description="Helical" evidence="10">
    <location>
        <begin position="1026"/>
        <end position="1047"/>
    </location>
</feature>
<keyword evidence="13" id="KW-1185">Reference proteome</keyword>
<dbReference type="SMART" id="SM00831">
    <property type="entry name" value="Cation_ATPase_N"/>
    <property type="match status" value="1"/>
</dbReference>
<dbReference type="PANTHER" id="PTHR43294">
    <property type="entry name" value="SODIUM/POTASSIUM-TRANSPORTING ATPASE SUBUNIT ALPHA"/>
    <property type="match status" value="1"/>
</dbReference>
<proteinExistence type="predicted"/>
<dbReference type="SUPFAM" id="SSF81660">
    <property type="entry name" value="Metal cation-transporting ATPase, ATP-binding domain N"/>
    <property type="match status" value="1"/>
</dbReference>
<dbReference type="InterPro" id="IPR036412">
    <property type="entry name" value="HAD-like_sf"/>
</dbReference>
<dbReference type="Pfam" id="PF00122">
    <property type="entry name" value="E1-E2_ATPase"/>
    <property type="match status" value="1"/>
</dbReference>
<comment type="caution">
    <text evidence="12">The sequence shown here is derived from an EMBL/GenBank/DDBJ whole genome shotgun (WGS) entry which is preliminary data.</text>
</comment>
<dbReference type="Gene3D" id="1.20.1110.10">
    <property type="entry name" value="Calcium-transporting ATPase, transmembrane domain"/>
    <property type="match status" value="1"/>
</dbReference>
<dbReference type="Gene3D" id="2.70.150.10">
    <property type="entry name" value="Calcium-transporting ATPase, cytoplasmic transduction domain A"/>
    <property type="match status" value="1"/>
</dbReference>
<evidence type="ECO:0000313" key="13">
    <source>
        <dbReference type="Proteomes" id="UP000766486"/>
    </source>
</evidence>
<feature type="transmembrane region" description="Helical" evidence="10">
    <location>
        <begin position="1096"/>
        <end position="1116"/>
    </location>
</feature>
<dbReference type="EMBL" id="CABFNS010000731">
    <property type="protein sequence ID" value="VUC25203.1"/>
    <property type="molecule type" value="Genomic_DNA"/>
</dbReference>
<keyword evidence="6" id="KW-1278">Translocase</keyword>
<dbReference type="InterPro" id="IPR008250">
    <property type="entry name" value="ATPase_P-typ_transduc_dom_A_sf"/>
</dbReference>
<gene>
    <name evidence="12" type="ORF">CLO192961_LOCUS158682</name>
</gene>
<dbReference type="NCBIfam" id="TIGR01494">
    <property type="entry name" value="ATPase_P-type"/>
    <property type="match status" value="2"/>
</dbReference>
<evidence type="ECO:0000256" key="6">
    <source>
        <dbReference type="ARBA" id="ARBA00022967"/>
    </source>
</evidence>
<feature type="transmembrane region" description="Helical" evidence="10">
    <location>
        <begin position="426"/>
        <end position="453"/>
    </location>
</feature>
<dbReference type="SUPFAM" id="SSF81653">
    <property type="entry name" value="Calcium ATPase, transduction domain A"/>
    <property type="match status" value="1"/>
</dbReference>
<dbReference type="PRINTS" id="PR00119">
    <property type="entry name" value="CATATPASE"/>
</dbReference>
<feature type="transmembrane region" description="Helical" evidence="10">
    <location>
        <begin position="971"/>
        <end position="992"/>
    </location>
</feature>
<dbReference type="InterPro" id="IPR023214">
    <property type="entry name" value="HAD_sf"/>
</dbReference>
<dbReference type="Gene3D" id="3.40.50.1000">
    <property type="entry name" value="HAD superfamily/HAD-like"/>
    <property type="match status" value="1"/>
</dbReference>
<feature type="transmembrane region" description="Helical" evidence="10">
    <location>
        <begin position="192"/>
        <end position="215"/>
    </location>
</feature>
<dbReference type="InterPro" id="IPR004014">
    <property type="entry name" value="ATPase_P-typ_cation-transptr_N"/>
</dbReference>
<evidence type="ECO:0000256" key="10">
    <source>
        <dbReference type="SAM" id="Phobius"/>
    </source>
</evidence>
<keyword evidence="3 10" id="KW-0812">Transmembrane</keyword>
<keyword evidence="2" id="KW-1003">Cell membrane</keyword>
<dbReference type="InterPro" id="IPR050510">
    <property type="entry name" value="Cation_transp_ATPase_P-type"/>
</dbReference>
<organism evidence="12 13">
    <name type="scientific">Bionectria ochroleuca</name>
    <name type="common">Gliocladium roseum</name>
    <dbReference type="NCBI Taxonomy" id="29856"/>
    <lineage>
        <taxon>Eukaryota</taxon>
        <taxon>Fungi</taxon>
        <taxon>Dikarya</taxon>
        <taxon>Ascomycota</taxon>
        <taxon>Pezizomycotina</taxon>
        <taxon>Sordariomycetes</taxon>
        <taxon>Hypocreomycetidae</taxon>
        <taxon>Hypocreales</taxon>
        <taxon>Bionectriaceae</taxon>
        <taxon>Clonostachys</taxon>
    </lineage>
</organism>
<dbReference type="InterPro" id="IPR023299">
    <property type="entry name" value="ATPase_P-typ_cyto_dom_N"/>
</dbReference>
<feature type="transmembrane region" description="Helical" evidence="10">
    <location>
        <begin position="1068"/>
        <end position="1090"/>
    </location>
</feature>
<sequence length="1137" mass="126834">MAADPEIELQVKPVPTVHHHQEAAGGPSSPEAASRISFHYHGPDNDDDGGDKHEPRATWHDDPAPYRSRSSRRRSRSRDSTASARSRLQAASVYGEIQIEYRTLSIQVSEAKAAAEDDDNDSQSKALLSEPNPRLDEYFFHLPYHELQIHQLCSQLAVDQTNGLTEEAAALRLASNGKNTLPRPKTNYTKKILGYVFGGFCSVLWVGSVIFFICWRPLSDPPSPQNLALAILILVVIFLQASFSAFQDWSTERTMNSILDLLPSDTMVTREGQLKIVPSCDLATGDIVHLRIGDKVPADIRILNHSGDVRFDRAVLTGEGEEIEGSIGPTDRNFLETRNIAFMGTVVVNGSCVGMVVLTGDRTVMGRIARSTFTIKQQSTLIQREIWRFVRIIVCLTICLALTILFTWVGWLRVDHPEFLDVPDMLVNVMACIVAFIPEGMPVSVALTVLLIARRMKTTNILPKDLTTVETLGCVNVICSDKTGTLTKGKMSVKSVAFADHEFESAEEFHRVNDDRDGEMAASTSALHRAALLCNDASFSPTTIHLPITDRRVQGNRTDAAIFQFAAAGSAGDALKHTATRVLEIPFNSRNKWMLTLFDTPHADEGEDGVRSYHAIIKGAPDVLLPACTSYWSAKYNSVRPMDHEARDSIRRLQDTLSKRAERVILICEKTSITTTATPKTNAFSSEIALVALSNLTVVGIVGIIDPPRPGISHTISECRRAGTRFFMLTGDYALTAAAIAREIGIFSAERELDTINTIQQITAGGTHPMIQEAKVTNQTSSLLLDGAHIARLTEDDWNVVCSYEEIVFARTTPEQKLRIVTELRNRHNIVALSGDGVNDAPAMRAADVGIAVASGSDIAIDAADLILLDQFHSIVDAMRMGRLVFQNLQKVICYLLPAGSWSEIWPVILNVFFGTPLPLGAFLMVVICVFTDLFLSLSLIMEKEEFDLLSLPPRDHRKDHLINTKIYGQAYFFTGTIETLMAHCMFFLYMWKYAKIPIRDLFFLYERYREGYYGYTEHQLDQFRATGQCVYFVTLLYMQWGNVLAVRNRRMSILQSDPIRKQRRNPWLIVSILTSLAIAIFVTEVPGIQKLFDTASVPIEFWFIPLPLGLSILFMDEIRKLIVRTYPESLLAKVAW</sequence>
<feature type="transmembrane region" description="Helical" evidence="10">
    <location>
        <begin position="920"/>
        <end position="941"/>
    </location>
</feature>
<dbReference type="InterPro" id="IPR023298">
    <property type="entry name" value="ATPase_P-typ_TM_dom_sf"/>
</dbReference>
<evidence type="ECO:0000313" key="12">
    <source>
        <dbReference type="EMBL" id="VUC25203.1"/>
    </source>
</evidence>
<dbReference type="Pfam" id="PF00690">
    <property type="entry name" value="Cation_ATPase_N"/>
    <property type="match status" value="1"/>
</dbReference>
<evidence type="ECO:0000256" key="2">
    <source>
        <dbReference type="ARBA" id="ARBA00022475"/>
    </source>
</evidence>
<keyword evidence="7 10" id="KW-1133">Transmembrane helix</keyword>
<dbReference type="SFLD" id="SFLDS00003">
    <property type="entry name" value="Haloacid_Dehalogenase"/>
    <property type="match status" value="1"/>
</dbReference>
<evidence type="ECO:0000256" key="5">
    <source>
        <dbReference type="ARBA" id="ARBA00022840"/>
    </source>
</evidence>
<evidence type="ECO:0000256" key="1">
    <source>
        <dbReference type="ARBA" id="ARBA00004651"/>
    </source>
</evidence>
<keyword evidence="4" id="KW-0547">Nucleotide-binding</keyword>
<feature type="transmembrane region" description="Helical" evidence="10">
    <location>
        <begin position="227"/>
        <end position="246"/>
    </location>
</feature>
<feature type="transmembrane region" description="Helical" evidence="10">
    <location>
        <begin position="892"/>
        <end position="914"/>
    </location>
</feature>
<dbReference type="Proteomes" id="UP000766486">
    <property type="component" value="Unassembled WGS sequence"/>
</dbReference>
<dbReference type="SFLD" id="SFLDG00002">
    <property type="entry name" value="C1.7:_P-type_atpase_like"/>
    <property type="match status" value="1"/>
</dbReference>
<keyword evidence="8 10" id="KW-0472">Membrane</keyword>
<feature type="transmembrane region" description="Helical" evidence="10">
    <location>
        <begin position="389"/>
        <end position="414"/>
    </location>
</feature>
<dbReference type="Pfam" id="PF13246">
    <property type="entry name" value="Cation_ATPase"/>
    <property type="match status" value="1"/>
</dbReference>
<dbReference type="PRINTS" id="PR00121">
    <property type="entry name" value="NAKATPASE"/>
</dbReference>
<accession>A0ABY6U372</accession>
<dbReference type="SUPFAM" id="SSF56784">
    <property type="entry name" value="HAD-like"/>
    <property type="match status" value="1"/>
</dbReference>
<evidence type="ECO:0000256" key="7">
    <source>
        <dbReference type="ARBA" id="ARBA00022989"/>
    </source>
</evidence>
<dbReference type="InterPro" id="IPR018303">
    <property type="entry name" value="ATPase_P-typ_P_site"/>
</dbReference>
<name>A0ABY6U372_BIOOC</name>
<feature type="region of interest" description="Disordered" evidence="9">
    <location>
        <begin position="1"/>
        <end position="88"/>
    </location>
</feature>
<dbReference type="Gene3D" id="3.40.1110.10">
    <property type="entry name" value="Calcium-transporting ATPase, cytoplasmic domain N"/>
    <property type="match status" value="1"/>
</dbReference>
<dbReference type="Pfam" id="PF00689">
    <property type="entry name" value="Cation_ATPase_C"/>
    <property type="match status" value="1"/>
</dbReference>
<evidence type="ECO:0000256" key="4">
    <source>
        <dbReference type="ARBA" id="ARBA00022741"/>
    </source>
</evidence>
<keyword evidence="5" id="KW-0067">ATP-binding</keyword>
<protein>
    <recommendedName>
        <fullName evidence="11">Cation-transporting P-type ATPase N-terminal domain-containing protein</fullName>
    </recommendedName>
</protein>
<dbReference type="SUPFAM" id="SSF81665">
    <property type="entry name" value="Calcium ATPase, transmembrane domain M"/>
    <property type="match status" value="1"/>
</dbReference>
<dbReference type="InterPro" id="IPR006068">
    <property type="entry name" value="ATPase_P-typ_cation-transptr_C"/>
</dbReference>
<feature type="compositionally biased region" description="Low complexity" evidence="9">
    <location>
        <begin position="23"/>
        <end position="34"/>
    </location>
</feature>
<dbReference type="PANTHER" id="PTHR43294:SF21">
    <property type="entry name" value="CATION TRANSPORTING ATPASE"/>
    <property type="match status" value="1"/>
</dbReference>
<evidence type="ECO:0000256" key="9">
    <source>
        <dbReference type="SAM" id="MobiDB-lite"/>
    </source>
</evidence>
<dbReference type="InterPro" id="IPR044492">
    <property type="entry name" value="P_typ_ATPase_HD_dom"/>
</dbReference>
<dbReference type="InterPro" id="IPR059000">
    <property type="entry name" value="ATPase_P-type_domA"/>
</dbReference>
<dbReference type="SFLD" id="SFLDF00027">
    <property type="entry name" value="p-type_atpase"/>
    <property type="match status" value="1"/>
</dbReference>
<evidence type="ECO:0000259" key="11">
    <source>
        <dbReference type="SMART" id="SM00831"/>
    </source>
</evidence>
<reference evidence="12 13" key="1">
    <citation type="submission" date="2019-06" db="EMBL/GenBank/DDBJ databases">
        <authorList>
            <person name="Broberg M."/>
        </authorList>
    </citation>
    <scope>NUCLEOTIDE SEQUENCE [LARGE SCALE GENOMIC DNA]</scope>
</reference>